<name>A0A9X4QWT8_9BACL</name>
<dbReference type="PANTHER" id="PTHR43233:SF1">
    <property type="entry name" value="FAMILY N-ACETYLTRANSFERASE, PUTATIVE (AFU_ORTHOLOGUE AFUA_6G03350)-RELATED"/>
    <property type="match status" value="1"/>
</dbReference>
<keyword evidence="3" id="KW-1185">Reference proteome</keyword>
<dbReference type="Proteomes" id="UP001153404">
    <property type="component" value="Unassembled WGS sequence"/>
</dbReference>
<dbReference type="PROSITE" id="PS51186">
    <property type="entry name" value="GNAT"/>
    <property type="match status" value="1"/>
</dbReference>
<evidence type="ECO:0000313" key="2">
    <source>
        <dbReference type="EMBL" id="MDG0812712.1"/>
    </source>
</evidence>
<protein>
    <submittedName>
        <fullName evidence="2">GNAT family N-acetyltransferase</fullName>
    </submittedName>
</protein>
<organism evidence="2 3">
    <name type="scientific">Cohnella rhizosphaerae</name>
    <dbReference type="NCBI Taxonomy" id="1457232"/>
    <lineage>
        <taxon>Bacteria</taxon>
        <taxon>Bacillati</taxon>
        <taxon>Bacillota</taxon>
        <taxon>Bacilli</taxon>
        <taxon>Bacillales</taxon>
        <taxon>Paenibacillaceae</taxon>
        <taxon>Cohnella</taxon>
    </lineage>
</organism>
<dbReference type="InterPro" id="IPR016181">
    <property type="entry name" value="Acyl_CoA_acyltransferase"/>
</dbReference>
<evidence type="ECO:0000313" key="3">
    <source>
        <dbReference type="Proteomes" id="UP001153404"/>
    </source>
</evidence>
<gene>
    <name evidence="2" type="ORF">OMP40_27875</name>
</gene>
<dbReference type="GO" id="GO:0016747">
    <property type="term" value="F:acyltransferase activity, transferring groups other than amino-acyl groups"/>
    <property type="evidence" value="ECO:0007669"/>
    <property type="project" value="InterPro"/>
</dbReference>
<dbReference type="Gene3D" id="3.40.630.30">
    <property type="match status" value="1"/>
</dbReference>
<dbReference type="InterPro" id="IPR000182">
    <property type="entry name" value="GNAT_dom"/>
</dbReference>
<sequence>MDCNMDGYRFSDDKTLLQMDRILNWLADSYWANARSSGQIERSIEQSMCIGAYEEGSGRQAGFMRIITDYATFAWICDVIVDPGDRGKGLGKNLVRVLVAHPSLQGVHMGLNTRDAHGLYEQYGFERFETMRRFAR</sequence>
<dbReference type="Pfam" id="PF13508">
    <property type="entry name" value="Acetyltransf_7"/>
    <property type="match status" value="1"/>
</dbReference>
<feature type="domain" description="N-acetyltransferase" evidence="1">
    <location>
        <begin position="8"/>
        <end position="136"/>
    </location>
</feature>
<dbReference type="PANTHER" id="PTHR43233">
    <property type="entry name" value="FAMILY N-ACETYLTRANSFERASE, PUTATIVE (AFU_ORTHOLOGUE AFUA_6G03350)-RELATED"/>
    <property type="match status" value="1"/>
</dbReference>
<proteinExistence type="predicted"/>
<dbReference type="RefSeq" id="WP_277536165.1">
    <property type="nucleotide sequence ID" value="NZ_JAPDIA010000008.1"/>
</dbReference>
<dbReference type="SUPFAM" id="SSF55729">
    <property type="entry name" value="Acyl-CoA N-acyltransferases (Nat)"/>
    <property type="match status" value="1"/>
</dbReference>
<accession>A0A9X4QWT8</accession>
<comment type="caution">
    <text evidence="2">The sequence shown here is derived from an EMBL/GenBank/DDBJ whole genome shotgun (WGS) entry which is preliminary data.</text>
</comment>
<dbReference type="InterPro" id="IPR053144">
    <property type="entry name" value="Acetyltransferase_Butenolide"/>
</dbReference>
<dbReference type="AlphaFoldDB" id="A0A9X4QWT8"/>
<reference evidence="2" key="1">
    <citation type="submission" date="2022-10" db="EMBL/GenBank/DDBJ databases">
        <title>Comparative genomic analysis of Cohnella hashimotonis sp. nov., isolated from the International Space Station.</title>
        <authorList>
            <person name="Simpson A."/>
            <person name="Venkateswaran K."/>
        </authorList>
    </citation>
    <scope>NUCLEOTIDE SEQUENCE</scope>
    <source>
        <strain evidence="2">DSM 28161</strain>
    </source>
</reference>
<evidence type="ECO:0000259" key="1">
    <source>
        <dbReference type="PROSITE" id="PS51186"/>
    </source>
</evidence>
<dbReference type="EMBL" id="JAPDIA010000008">
    <property type="protein sequence ID" value="MDG0812712.1"/>
    <property type="molecule type" value="Genomic_DNA"/>
</dbReference>
<dbReference type="CDD" id="cd04301">
    <property type="entry name" value="NAT_SF"/>
    <property type="match status" value="1"/>
</dbReference>